<protein>
    <recommendedName>
        <fullName evidence="1">UPF0225 protein DFR29_102363</fullName>
    </recommendedName>
</protein>
<proteinExistence type="inferred from homology"/>
<gene>
    <name evidence="3" type="ORF">DFR29_102363</name>
</gene>
<evidence type="ECO:0000259" key="2">
    <source>
        <dbReference type="Pfam" id="PF17775"/>
    </source>
</evidence>
<name>A0A4R6Z7D2_9GAMM</name>
<dbReference type="Gene3D" id="3.10.450.50">
    <property type="match status" value="1"/>
</dbReference>
<dbReference type="InterPro" id="IPR032710">
    <property type="entry name" value="NTF2-like_dom_sf"/>
</dbReference>
<evidence type="ECO:0000256" key="1">
    <source>
        <dbReference type="HAMAP-Rule" id="MF_00612"/>
    </source>
</evidence>
<dbReference type="InterPro" id="IPR048469">
    <property type="entry name" value="YchJ-like_M"/>
</dbReference>
<sequence length="149" mass="16781">MREVHRMRQNARRFGHNPPMSEPVDCPCGSDCPYAGCCGPLHAGEPAATAEALMRSRYSAYVLGLEAYLLASWHRSTRPAALNLGQQKPATRWHGLKVLRYHSVDANNAFVEFVAKFKVGGGSMQRLRELSRFKREDGHWYYIGGEWSA</sequence>
<evidence type="ECO:0000313" key="3">
    <source>
        <dbReference type="EMBL" id="TDR47703.1"/>
    </source>
</evidence>
<accession>A0A4R6Z7D2</accession>
<dbReference type="PANTHER" id="PTHR33747:SF1">
    <property type="entry name" value="ADENYLATE CYCLASE-ASSOCIATED CAP C-TERMINAL DOMAIN-CONTAINING PROTEIN"/>
    <property type="match status" value="1"/>
</dbReference>
<keyword evidence="4" id="KW-1185">Reference proteome</keyword>
<evidence type="ECO:0000313" key="4">
    <source>
        <dbReference type="Proteomes" id="UP000295293"/>
    </source>
</evidence>
<dbReference type="EMBL" id="SNZH01000002">
    <property type="protein sequence ID" value="TDR47703.1"/>
    <property type="molecule type" value="Genomic_DNA"/>
</dbReference>
<feature type="domain" description="YchJ-like middle NTF2-like" evidence="2">
    <location>
        <begin position="49"/>
        <end position="145"/>
    </location>
</feature>
<dbReference type="Pfam" id="PF17775">
    <property type="entry name" value="YchJ_M-like"/>
    <property type="match status" value="1"/>
</dbReference>
<comment type="caution">
    <text evidence="3">The sequence shown here is derived from an EMBL/GenBank/DDBJ whole genome shotgun (WGS) entry which is preliminary data.</text>
</comment>
<dbReference type="SUPFAM" id="SSF54427">
    <property type="entry name" value="NTF2-like"/>
    <property type="match status" value="1"/>
</dbReference>
<dbReference type="Proteomes" id="UP000295293">
    <property type="component" value="Unassembled WGS sequence"/>
</dbReference>
<dbReference type="PANTHER" id="PTHR33747">
    <property type="entry name" value="UPF0225 PROTEIN SCO1677"/>
    <property type="match status" value="1"/>
</dbReference>
<dbReference type="InterPro" id="IPR023006">
    <property type="entry name" value="YchJ-like"/>
</dbReference>
<comment type="similarity">
    <text evidence="1">Belongs to the UPF0225 family.</text>
</comment>
<dbReference type="HAMAP" id="MF_00612">
    <property type="entry name" value="UPF0225"/>
    <property type="match status" value="1"/>
</dbReference>
<organism evidence="3 4">
    <name type="scientific">Tahibacter aquaticus</name>
    <dbReference type="NCBI Taxonomy" id="520092"/>
    <lineage>
        <taxon>Bacteria</taxon>
        <taxon>Pseudomonadati</taxon>
        <taxon>Pseudomonadota</taxon>
        <taxon>Gammaproteobacteria</taxon>
        <taxon>Lysobacterales</taxon>
        <taxon>Rhodanobacteraceae</taxon>
        <taxon>Tahibacter</taxon>
    </lineage>
</organism>
<dbReference type="AlphaFoldDB" id="A0A4R6Z7D2"/>
<reference evidence="3 4" key="1">
    <citation type="submission" date="2019-03" db="EMBL/GenBank/DDBJ databases">
        <title>Genomic Encyclopedia of Type Strains, Phase IV (KMG-IV): sequencing the most valuable type-strain genomes for metagenomic binning, comparative biology and taxonomic classification.</title>
        <authorList>
            <person name="Goeker M."/>
        </authorList>
    </citation>
    <scope>NUCLEOTIDE SEQUENCE [LARGE SCALE GENOMIC DNA]</scope>
    <source>
        <strain evidence="3 4">DSM 21667</strain>
    </source>
</reference>